<dbReference type="Pfam" id="PF07980">
    <property type="entry name" value="SusD_RagB"/>
    <property type="match status" value="1"/>
</dbReference>
<evidence type="ECO:0000313" key="9">
    <source>
        <dbReference type="Proteomes" id="UP000468990"/>
    </source>
</evidence>
<evidence type="ECO:0000256" key="1">
    <source>
        <dbReference type="ARBA" id="ARBA00004442"/>
    </source>
</evidence>
<organism evidence="8 9">
    <name type="scientific">Flavobacterium resistens</name>
    <dbReference type="NCBI Taxonomy" id="443612"/>
    <lineage>
        <taxon>Bacteria</taxon>
        <taxon>Pseudomonadati</taxon>
        <taxon>Bacteroidota</taxon>
        <taxon>Flavobacteriia</taxon>
        <taxon>Flavobacteriales</taxon>
        <taxon>Flavobacteriaceae</taxon>
        <taxon>Flavobacterium</taxon>
    </lineage>
</organism>
<feature type="domain" description="RagB/SusD" evidence="6">
    <location>
        <begin position="372"/>
        <end position="499"/>
    </location>
</feature>
<evidence type="ECO:0000259" key="7">
    <source>
        <dbReference type="Pfam" id="PF14322"/>
    </source>
</evidence>
<dbReference type="Gene3D" id="1.25.40.900">
    <property type="match status" value="1"/>
</dbReference>
<evidence type="ECO:0000256" key="5">
    <source>
        <dbReference type="ARBA" id="ARBA00023237"/>
    </source>
</evidence>
<gene>
    <name evidence="8" type="ORF">GJU42_11105</name>
</gene>
<dbReference type="InterPro" id="IPR033985">
    <property type="entry name" value="SusD-like_N"/>
</dbReference>
<comment type="subcellular location">
    <subcellularLocation>
        <location evidence="1">Cell outer membrane</location>
    </subcellularLocation>
</comment>
<evidence type="ECO:0000256" key="3">
    <source>
        <dbReference type="ARBA" id="ARBA00022729"/>
    </source>
</evidence>
<comment type="similarity">
    <text evidence="2">Belongs to the SusD family.</text>
</comment>
<dbReference type="PROSITE" id="PS51257">
    <property type="entry name" value="PROKAR_LIPOPROTEIN"/>
    <property type="match status" value="1"/>
</dbReference>
<protein>
    <submittedName>
        <fullName evidence="8">RagB/SusD family nutrient uptake outer membrane protein</fullName>
    </submittedName>
</protein>
<comment type="caution">
    <text evidence="8">The sequence shown here is derived from an EMBL/GenBank/DDBJ whole genome shotgun (WGS) entry which is preliminary data.</text>
</comment>
<keyword evidence="5" id="KW-0998">Cell outer membrane</keyword>
<dbReference type="Pfam" id="PF14322">
    <property type="entry name" value="SusD-like_3"/>
    <property type="match status" value="1"/>
</dbReference>
<proteinExistence type="inferred from homology"/>
<dbReference type="CDD" id="cd08977">
    <property type="entry name" value="SusD"/>
    <property type="match status" value="1"/>
</dbReference>
<evidence type="ECO:0000259" key="6">
    <source>
        <dbReference type="Pfam" id="PF07980"/>
    </source>
</evidence>
<evidence type="ECO:0000256" key="4">
    <source>
        <dbReference type="ARBA" id="ARBA00023136"/>
    </source>
</evidence>
<name>A0ABW9Q9F2_9FLAO</name>
<keyword evidence="3" id="KW-0732">Signal</keyword>
<keyword evidence="9" id="KW-1185">Reference proteome</keyword>
<keyword evidence="4" id="KW-0472">Membrane</keyword>
<evidence type="ECO:0000256" key="2">
    <source>
        <dbReference type="ARBA" id="ARBA00006275"/>
    </source>
</evidence>
<dbReference type="Proteomes" id="UP000468990">
    <property type="component" value="Unassembled WGS sequence"/>
</dbReference>
<dbReference type="InterPro" id="IPR012944">
    <property type="entry name" value="SusD_RagB_dom"/>
</dbReference>
<evidence type="ECO:0000313" key="8">
    <source>
        <dbReference type="EMBL" id="MRX68509.1"/>
    </source>
</evidence>
<dbReference type="SUPFAM" id="SSF48452">
    <property type="entry name" value="TPR-like"/>
    <property type="match status" value="1"/>
</dbReference>
<dbReference type="EMBL" id="WKKG01000005">
    <property type="protein sequence ID" value="MRX68509.1"/>
    <property type="molecule type" value="Genomic_DNA"/>
</dbReference>
<dbReference type="Gene3D" id="1.25.40.390">
    <property type="match status" value="1"/>
</dbReference>
<dbReference type="Gene3D" id="2.20.20.130">
    <property type="match status" value="1"/>
</dbReference>
<reference evidence="8 9" key="1">
    <citation type="submission" date="2019-11" db="EMBL/GenBank/DDBJ databases">
        <title>Flavobacterium resistens genome.</title>
        <authorList>
            <person name="Wilson V.M."/>
            <person name="Newman J.D."/>
        </authorList>
    </citation>
    <scope>NUCLEOTIDE SEQUENCE [LARGE SCALE GENOMIC DNA]</scope>
    <source>
        <strain evidence="8 9">DSM 19382</strain>
    </source>
</reference>
<dbReference type="InterPro" id="IPR011990">
    <property type="entry name" value="TPR-like_helical_dom_sf"/>
</dbReference>
<sequence>MPNFKNMKYLKYITIVILIFSAQSCSDFLEQEPGTQTSIDELLQTKQGVLTALKGLYTSVEENVRGERFAAYADLQGGNLKITPFETTNKGEITIPTAFAKVYSFEDQSDTSEFKTFYDTNYDNINQANLLLEYTPKLTDATEAEKNQIIAEALTIRAYSHFLLSLVYSQNYGFTPDATHLGIVYNTSSIKSGVKYPARETVANTYSLIIKDLKTALENYGSTSGLEGPAYSYFNNNNTKALLARVYLYKKDWQNAYDTANEVITNSGVTLMSSADLIAQWEKPDLPVSEILLEFSTPRDASGTTSSSVAAYFGYTTSPPPLNTITNTGRKYVASNDLLNLYENNDLRKKLFLPLQLSTLIAGNQVPLPYNFTKKYHDNPGYVAFRLSEMYLIRAEAAAENNKPELAMSDVNVIRARANASLLTNTTNIKENILLERRKELCFEGHLFFDLVRNQKGITRNDGCISNVCSLNYPSPKFILPIPLYNTNLNSNLKQNESY</sequence>
<feature type="domain" description="SusD-like N-terminal" evidence="7">
    <location>
        <begin position="76"/>
        <end position="248"/>
    </location>
</feature>
<accession>A0ABW9Q9F2</accession>